<dbReference type="InterPro" id="IPR056935">
    <property type="entry name" value="Rv0428c-like_C"/>
</dbReference>
<name>A0A9Q4EI51_9BACI</name>
<evidence type="ECO:0000259" key="1">
    <source>
        <dbReference type="PROSITE" id="PS51186"/>
    </source>
</evidence>
<dbReference type="InterPro" id="IPR000182">
    <property type="entry name" value="GNAT_dom"/>
</dbReference>
<dbReference type="PANTHER" id="PTHR43617:SF22">
    <property type="entry name" value="L-AMINO ACID N-ACETYLTRANSFERASE AAAT"/>
    <property type="match status" value="1"/>
</dbReference>
<dbReference type="PROSITE" id="PS51186">
    <property type="entry name" value="GNAT"/>
    <property type="match status" value="1"/>
</dbReference>
<feature type="domain" description="N-acetyltransferase" evidence="1">
    <location>
        <begin position="102"/>
        <end position="250"/>
    </location>
</feature>
<proteinExistence type="predicted"/>
<dbReference type="Gene3D" id="3.40.630.30">
    <property type="match status" value="1"/>
</dbReference>
<dbReference type="GeneID" id="50137422"/>
<dbReference type="RefSeq" id="WP_106022153.1">
    <property type="nucleotide sequence ID" value="NZ_CP029364.1"/>
</dbReference>
<protein>
    <submittedName>
        <fullName evidence="2">GNAT family N-acetyltransferase</fullName>
    </submittedName>
</protein>
<dbReference type="InterPro" id="IPR050276">
    <property type="entry name" value="MshD_Acetyltransferase"/>
</dbReference>
<dbReference type="Proteomes" id="UP001073053">
    <property type="component" value="Unassembled WGS sequence"/>
</dbReference>
<dbReference type="KEGG" id="bht:DIC78_21065"/>
<evidence type="ECO:0000313" key="3">
    <source>
        <dbReference type="Proteomes" id="UP001073053"/>
    </source>
</evidence>
<organism evidence="2 3">
    <name type="scientific">Bacillus halotolerans</name>
    <dbReference type="NCBI Taxonomy" id="260554"/>
    <lineage>
        <taxon>Bacteria</taxon>
        <taxon>Bacillati</taxon>
        <taxon>Bacillota</taxon>
        <taxon>Bacilli</taxon>
        <taxon>Bacillales</taxon>
        <taxon>Bacillaceae</taxon>
        <taxon>Bacillus</taxon>
    </lineage>
</organism>
<evidence type="ECO:0000313" key="2">
    <source>
        <dbReference type="EMBL" id="MCY9184110.1"/>
    </source>
</evidence>
<dbReference type="AlphaFoldDB" id="A0A9Q4EI51"/>
<sequence>MHDIYKIEQLAAASWPSYIQKRMGKWLLRANFGVTKRANSVWTSADMPEGDYQKEIEHFYKSLGLPVCVQISDASPEGLDDALADSGYEKIDECFQMTATCCDILDRTFDNSRFTYKWEQESSSSWIDDFIRLEEFSAERHCGYASIFKRMQPCKTFFTMYDQGSLTAVGTASVIDGYGGLSNVVVAKEHRGKGAGTQVIRALTEWSMNNGAKYMYLQVMKENSAAVSLYEKIGFLPISEHHYRIKKEDG</sequence>
<accession>A0A9Q4EI51</accession>
<dbReference type="EMBL" id="JALAWA010000003">
    <property type="protein sequence ID" value="MCY9184110.1"/>
    <property type="molecule type" value="Genomic_DNA"/>
</dbReference>
<dbReference type="GO" id="GO:0016747">
    <property type="term" value="F:acyltransferase activity, transferring groups other than amino-acyl groups"/>
    <property type="evidence" value="ECO:0007669"/>
    <property type="project" value="InterPro"/>
</dbReference>
<reference evidence="2" key="1">
    <citation type="submission" date="2022-02" db="EMBL/GenBank/DDBJ databases">
        <title>Crop Bioprotection Bacillus Genome Sequencing.</title>
        <authorList>
            <person name="Dunlap C."/>
        </authorList>
    </citation>
    <scope>NUCLEOTIDE SEQUENCE</scope>
    <source>
        <strain evidence="2">EC49O2N-C10</strain>
    </source>
</reference>
<comment type="caution">
    <text evidence="2">The sequence shown here is derived from an EMBL/GenBank/DDBJ whole genome shotgun (WGS) entry which is preliminary data.</text>
</comment>
<dbReference type="Pfam" id="PF24553">
    <property type="entry name" value="Rv0428c_C"/>
    <property type="match status" value="1"/>
</dbReference>
<dbReference type="InterPro" id="IPR016181">
    <property type="entry name" value="Acyl_CoA_acyltransferase"/>
</dbReference>
<gene>
    <name evidence="2" type="ORF">MOF03_05490</name>
</gene>
<dbReference type="CDD" id="cd04301">
    <property type="entry name" value="NAT_SF"/>
    <property type="match status" value="1"/>
</dbReference>
<dbReference type="SUPFAM" id="SSF55729">
    <property type="entry name" value="Acyl-CoA N-acyltransferases (Nat)"/>
    <property type="match status" value="1"/>
</dbReference>
<dbReference type="PANTHER" id="PTHR43617">
    <property type="entry name" value="L-AMINO ACID N-ACETYLTRANSFERASE"/>
    <property type="match status" value="1"/>
</dbReference>